<proteinExistence type="predicted"/>
<protein>
    <submittedName>
        <fullName evidence="1">Golgi apparatus membrane protein</fullName>
    </submittedName>
</protein>
<keyword evidence="2" id="KW-1185">Reference proteome</keyword>
<evidence type="ECO:0000313" key="2">
    <source>
        <dbReference type="Proteomes" id="UP000326582"/>
    </source>
</evidence>
<gene>
    <name evidence="1" type="ORF">EJF14_20313</name>
</gene>
<reference evidence="2" key="1">
    <citation type="journal article" date="2019" name="MBio">
        <title>Comparative genomics for the elucidation of multidrug resistance (MDR) in Candida lusitaniae.</title>
        <authorList>
            <person name="Kannan A."/>
            <person name="Asner S.A."/>
            <person name="Trachsel E."/>
            <person name="Kelly S."/>
            <person name="Parker J."/>
            <person name="Sanglard D."/>
        </authorList>
    </citation>
    <scope>NUCLEOTIDE SEQUENCE [LARGE SCALE GENOMIC DNA]</scope>
    <source>
        <strain evidence="2">P1</strain>
    </source>
</reference>
<dbReference type="EMBL" id="CP038485">
    <property type="protein sequence ID" value="QFZ26408.1"/>
    <property type="molecule type" value="Genomic_DNA"/>
</dbReference>
<dbReference type="Proteomes" id="UP000326582">
    <property type="component" value="Chromosome 2"/>
</dbReference>
<name>A0ACD0WGV7_CLALS</name>
<evidence type="ECO:0000313" key="1">
    <source>
        <dbReference type="EMBL" id="QFZ26408.1"/>
    </source>
</evidence>
<sequence length="358" mass="39846">MPRLNSTSDPAMSSGFMSQIRDLATKQNETMNDFRNRVSSWYFSHPLWKRVLLALGGIAIACVGILALIFHKRVIKLLVDVSDYWENLRFGRTILFFLIFFVGFPPLIGYSALSMLCGMVFGFPGGWPLLASATILGSLASFLVFKYVLRSQGERLVQHNEKFRAFAEILKEDASLFLLVLLRLCPFPYSLSNGALAAIPNLPVSTYVLASIITSPKMFVHVFVGNTIKHLGDEERSFSAKVIDVVSIVITGCALSLASYIIYNRMQGKLNSYHHGSRSNYDDLVFGNFNDDLELDRSMGLEAGDFDEDNFFIGDDEEDTGDSRQLKGASPKITSKPIEDEDNGSLGSLGRPKVSRDY</sequence>
<organism evidence="1 2">
    <name type="scientific">Clavispora lusitaniae</name>
    <name type="common">Candida lusitaniae</name>
    <dbReference type="NCBI Taxonomy" id="36911"/>
    <lineage>
        <taxon>Eukaryota</taxon>
        <taxon>Fungi</taxon>
        <taxon>Dikarya</taxon>
        <taxon>Ascomycota</taxon>
        <taxon>Saccharomycotina</taxon>
        <taxon>Pichiomycetes</taxon>
        <taxon>Metschnikowiaceae</taxon>
        <taxon>Clavispora</taxon>
    </lineage>
</organism>
<accession>A0ACD0WGV7</accession>